<dbReference type="EMBL" id="JTDI01000003">
    <property type="protein sequence ID" value="KHK91356.1"/>
    <property type="molecule type" value="Genomic_DNA"/>
</dbReference>
<feature type="domain" description="Xylose isomerase-like TIM barrel" evidence="1">
    <location>
        <begin position="25"/>
        <end position="241"/>
    </location>
</feature>
<dbReference type="Proteomes" id="UP000031057">
    <property type="component" value="Unassembled WGS sequence"/>
</dbReference>
<protein>
    <recommendedName>
        <fullName evidence="1">Xylose isomerase-like TIM barrel domain-containing protein</fullName>
    </recommendedName>
</protein>
<dbReference type="AlphaFoldDB" id="A0A0B1ZLB0"/>
<reference evidence="2 3" key="1">
    <citation type="submission" date="2014-10" db="EMBL/GenBank/DDBJ databases">
        <title>Genome sequence of Novosphingobium malaysiense MUSC 273(T).</title>
        <authorList>
            <person name="Lee L.-H."/>
        </authorList>
    </citation>
    <scope>NUCLEOTIDE SEQUENCE [LARGE SCALE GENOMIC DNA]</scope>
    <source>
        <strain evidence="2 3">MUSC 273</strain>
    </source>
</reference>
<evidence type="ECO:0000259" key="1">
    <source>
        <dbReference type="Pfam" id="PF01261"/>
    </source>
</evidence>
<evidence type="ECO:0000313" key="3">
    <source>
        <dbReference type="Proteomes" id="UP000031057"/>
    </source>
</evidence>
<dbReference type="SUPFAM" id="SSF51658">
    <property type="entry name" value="Xylose isomerase-like"/>
    <property type="match status" value="1"/>
</dbReference>
<accession>A0A0B1ZLB0</accession>
<dbReference type="Gene3D" id="3.20.20.150">
    <property type="entry name" value="Divalent-metal-dependent TIM barrel enzymes"/>
    <property type="match status" value="1"/>
</dbReference>
<keyword evidence="3" id="KW-1185">Reference proteome</keyword>
<sequence>MRTTPDRLAIEFICVLGMPPTEFVRLTADLGVSAISLAPQPITANPHGYPVWNLLEDKALVRETKAALADTGVRIALGEGFLVRDDMDLTTFAPMLNLFADLGAPVVNAVSMAASPETFGTFARMAGERGLRATVEFLPLMPPASFAEALAYVDACGADKAQVLVDAMHFFRGGSTLTELAAADPAKIGHVQICDVPMPPRTADYGLEAREERLAPGTGDLPLADFIKALPPEITIGLEVPETAKAHAGIGPADRLASVVSAARKLLAES</sequence>
<dbReference type="PANTHER" id="PTHR12110:SF48">
    <property type="entry name" value="BLL3656 PROTEIN"/>
    <property type="match status" value="1"/>
</dbReference>
<dbReference type="OrthoDB" id="7507692at2"/>
<gene>
    <name evidence="2" type="ORF">LK12_10850</name>
</gene>
<dbReference type="InterPro" id="IPR013022">
    <property type="entry name" value="Xyl_isomerase-like_TIM-brl"/>
</dbReference>
<proteinExistence type="predicted"/>
<dbReference type="STRING" id="1348853.LK12_10850"/>
<dbReference type="RefSeq" id="WP_039283355.1">
    <property type="nucleotide sequence ID" value="NZ_JTDI01000003.1"/>
</dbReference>
<dbReference type="InterPro" id="IPR036237">
    <property type="entry name" value="Xyl_isomerase-like_sf"/>
</dbReference>
<name>A0A0B1ZLB0_9SPHN</name>
<organism evidence="2 3">
    <name type="scientific">Novosphingobium malaysiense</name>
    <dbReference type="NCBI Taxonomy" id="1348853"/>
    <lineage>
        <taxon>Bacteria</taxon>
        <taxon>Pseudomonadati</taxon>
        <taxon>Pseudomonadota</taxon>
        <taxon>Alphaproteobacteria</taxon>
        <taxon>Sphingomonadales</taxon>
        <taxon>Sphingomonadaceae</taxon>
        <taxon>Novosphingobium</taxon>
    </lineage>
</organism>
<dbReference type="InterPro" id="IPR050312">
    <property type="entry name" value="IolE/XylAMocC-like"/>
</dbReference>
<dbReference type="PANTHER" id="PTHR12110">
    <property type="entry name" value="HYDROXYPYRUVATE ISOMERASE"/>
    <property type="match status" value="1"/>
</dbReference>
<evidence type="ECO:0000313" key="2">
    <source>
        <dbReference type="EMBL" id="KHK91356.1"/>
    </source>
</evidence>
<dbReference type="Pfam" id="PF01261">
    <property type="entry name" value="AP_endonuc_2"/>
    <property type="match status" value="1"/>
</dbReference>
<comment type="caution">
    <text evidence="2">The sequence shown here is derived from an EMBL/GenBank/DDBJ whole genome shotgun (WGS) entry which is preliminary data.</text>
</comment>